<dbReference type="AlphaFoldDB" id="A0A453MVQ7"/>
<dbReference type="Gramene" id="AET6Gv20105800.1">
    <property type="protein sequence ID" value="AET6Gv20105800.1"/>
    <property type="gene ID" value="AET6Gv20105800"/>
</dbReference>
<reference evidence="2" key="2">
    <citation type="journal article" date="2017" name="Nat. Plants">
        <title>The Aegilops tauschii genome reveals multiple impacts of transposons.</title>
        <authorList>
            <person name="Zhao G."/>
            <person name="Zou C."/>
            <person name="Li K."/>
            <person name="Wang K."/>
            <person name="Li T."/>
            <person name="Gao L."/>
            <person name="Zhang X."/>
            <person name="Wang H."/>
            <person name="Yang Z."/>
            <person name="Liu X."/>
            <person name="Jiang W."/>
            <person name="Mao L."/>
            <person name="Kong X."/>
            <person name="Jiao Y."/>
            <person name="Jia J."/>
        </authorList>
    </citation>
    <scope>NUCLEOTIDE SEQUENCE [LARGE SCALE GENOMIC DNA]</scope>
    <source>
        <strain evidence="2">cv. AL8/78</strain>
    </source>
</reference>
<name>A0A453MVQ7_AEGTS</name>
<accession>A0A453MVQ7</accession>
<dbReference type="EnsemblPlants" id="AET6Gv20105800.1">
    <property type="protein sequence ID" value="AET6Gv20105800.1"/>
    <property type="gene ID" value="AET6Gv20105800"/>
</dbReference>
<proteinExistence type="predicted"/>
<dbReference type="Proteomes" id="UP000015105">
    <property type="component" value="Chromosome 6D"/>
</dbReference>
<reference evidence="1" key="4">
    <citation type="submission" date="2019-03" db="UniProtKB">
        <authorList>
            <consortium name="EnsemblPlants"/>
        </authorList>
    </citation>
    <scope>IDENTIFICATION</scope>
</reference>
<keyword evidence="2" id="KW-1185">Reference proteome</keyword>
<protein>
    <submittedName>
        <fullName evidence="1">Uncharacterized protein</fullName>
    </submittedName>
</protein>
<evidence type="ECO:0000313" key="2">
    <source>
        <dbReference type="Proteomes" id="UP000015105"/>
    </source>
</evidence>
<reference evidence="1" key="5">
    <citation type="journal article" date="2021" name="G3 (Bethesda)">
        <title>Aegilops tauschii genome assembly Aet v5.0 features greater sequence contiguity and improved annotation.</title>
        <authorList>
            <person name="Wang L."/>
            <person name="Zhu T."/>
            <person name="Rodriguez J.C."/>
            <person name="Deal K.R."/>
            <person name="Dubcovsky J."/>
            <person name="McGuire P.E."/>
            <person name="Lux T."/>
            <person name="Spannagl M."/>
            <person name="Mayer K.F.X."/>
            <person name="Baldrich P."/>
            <person name="Meyers B.C."/>
            <person name="Huo N."/>
            <person name="Gu Y.Q."/>
            <person name="Zhou H."/>
            <person name="Devos K.M."/>
            <person name="Bennetzen J.L."/>
            <person name="Unver T."/>
            <person name="Budak H."/>
            <person name="Gulick P.J."/>
            <person name="Galiba G."/>
            <person name="Kalapos B."/>
            <person name="Nelson D.R."/>
            <person name="Li P."/>
            <person name="You F.M."/>
            <person name="Luo M.C."/>
            <person name="Dvorak J."/>
        </authorList>
    </citation>
    <scope>NUCLEOTIDE SEQUENCE [LARGE SCALE GENOMIC DNA]</scope>
    <source>
        <strain evidence="1">cv. AL8/78</strain>
    </source>
</reference>
<evidence type="ECO:0000313" key="1">
    <source>
        <dbReference type="EnsemblPlants" id="AET6Gv20105800.1"/>
    </source>
</evidence>
<reference evidence="1" key="3">
    <citation type="journal article" date="2017" name="Nature">
        <title>Genome sequence of the progenitor of the wheat D genome Aegilops tauschii.</title>
        <authorList>
            <person name="Luo M.C."/>
            <person name="Gu Y.Q."/>
            <person name="Puiu D."/>
            <person name="Wang H."/>
            <person name="Twardziok S.O."/>
            <person name="Deal K.R."/>
            <person name="Huo N."/>
            <person name="Zhu T."/>
            <person name="Wang L."/>
            <person name="Wang Y."/>
            <person name="McGuire P.E."/>
            <person name="Liu S."/>
            <person name="Long H."/>
            <person name="Ramasamy R.K."/>
            <person name="Rodriguez J.C."/>
            <person name="Van S.L."/>
            <person name="Yuan L."/>
            <person name="Wang Z."/>
            <person name="Xia Z."/>
            <person name="Xiao L."/>
            <person name="Anderson O.D."/>
            <person name="Ouyang S."/>
            <person name="Liang Y."/>
            <person name="Zimin A.V."/>
            <person name="Pertea G."/>
            <person name="Qi P."/>
            <person name="Bennetzen J.L."/>
            <person name="Dai X."/>
            <person name="Dawson M.W."/>
            <person name="Muller H.G."/>
            <person name="Kugler K."/>
            <person name="Rivarola-Duarte L."/>
            <person name="Spannagl M."/>
            <person name="Mayer K.F.X."/>
            <person name="Lu F.H."/>
            <person name="Bevan M.W."/>
            <person name="Leroy P."/>
            <person name="Li P."/>
            <person name="You F.M."/>
            <person name="Sun Q."/>
            <person name="Liu Z."/>
            <person name="Lyons E."/>
            <person name="Wicker T."/>
            <person name="Salzberg S.L."/>
            <person name="Devos K.M."/>
            <person name="Dvorak J."/>
        </authorList>
    </citation>
    <scope>NUCLEOTIDE SEQUENCE [LARGE SCALE GENOMIC DNA]</scope>
    <source>
        <strain evidence="1">cv. AL8/78</strain>
    </source>
</reference>
<organism evidence="1 2">
    <name type="scientific">Aegilops tauschii subsp. strangulata</name>
    <name type="common">Goatgrass</name>
    <dbReference type="NCBI Taxonomy" id="200361"/>
    <lineage>
        <taxon>Eukaryota</taxon>
        <taxon>Viridiplantae</taxon>
        <taxon>Streptophyta</taxon>
        <taxon>Embryophyta</taxon>
        <taxon>Tracheophyta</taxon>
        <taxon>Spermatophyta</taxon>
        <taxon>Magnoliopsida</taxon>
        <taxon>Liliopsida</taxon>
        <taxon>Poales</taxon>
        <taxon>Poaceae</taxon>
        <taxon>BOP clade</taxon>
        <taxon>Pooideae</taxon>
        <taxon>Triticodae</taxon>
        <taxon>Triticeae</taxon>
        <taxon>Triticinae</taxon>
        <taxon>Aegilops</taxon>
    </lineage>
</organism>
<reference evidence="2" key="1">
    <citation type="journal article" date="2014" name="Science">
        <title>Ancient hybridizations among the ancestral genomes of bread wheat.</title>
        <authorList>
            <consortium name="International Wheat Genome Sequencing Consortium,"/>
            <person name="Marcussen T."/>
            <person name="Sandve S.R."/>
            <person name="Heier L."/>
            <person name="Spannagl M."/>
            <person name="Pfeifer M."/>
            <person name="Jakobsen K.S."/>
            <person name="Wulff B.B."/>
            <person name="Steuernagel B."/>
            <person name="Mayer K.F."/>
            <person name="Olsen O.A."/>
        </authorList>
    </citation>
    <scope>NUCLEOTIDE SEQUENCE [LARGE SCALE GENOMIC DNA]</scope>
    <source>
        <strain evidence="2">cv. AL8/78</strain>
    </source>
</reference>
<sequence>MPNHTTLGAFRQLRSENRPFGGTLYICGPTPCRSYKTEASSNVARKEPCLGLLLACPLGASFD</sequence>